<dbReference type="PANTHER" id="PTHR13604">
    <property type="entry name" value="DC12-RELATED"/>
    <property type="match status" value="1"/>
</dbReference>
<dbReference type="GO" id="GO:0003697">
    <property type="term" value="F:single-stranded DNA binding"/>
    <property type="evidence" value="ECO:0007669"/>
    <property type="project" value="InterPro"/>
</dbReference>
<reference evidence="9 10" key="1">
    <citation type="submission" date="2014-10" db="EMBL/GenBank/DDBJ databases">
        <title>Draft genome sequence of Novosphingobium subterraneum DSM 12447.</title>
        <authorList>
            <person name="Gan H.M."/>
            <person name="Gan H.Y."/>
            <person name="Savka M.A."/>
        </authorList>
    </citation>
    <scope>NUCLEOTIDE SEQUENCE [LARGE SCALE GENOMIC DNA]</scope>
    <source>
        <strain evidence="9 10">DSM 12447</strain>
    </source>
</reference>
<dbReference type="EMBL" id="JRVC01000021">
    <property type="protein sequence ID" value="KHS43745.1"/>
    <property type="molecule type" value="Genomic_DNA"/>
</dbReference>
<keyword evidence="2 8" id="KW-0645">Protease</keyword>
<organism evidence="9 10">
    <name type="scientific">Novosphingobium subterraneum</name>
    <dbReference type="NCBI Taxonomy" id="48936"/>
    <lineage>
        <taxon>Bacteria</taxon>
        <taxon>Pseudomonadati</taxon>
        <taxon>Pseudomonadota</taxon>
        <taxon>Alphaproteobacteria</taxon>
        <taxon>Sphingomonadales</taxon>
        <taxon>Sphingomonadaceae</taxon>
        <taxon>Novosphingobium</taxon>
    </lineage>
</organism>
<dbReference type="GO" id="GO:0106300">
    <property type="term" value="P:protein-DNA covalent cross-linking repair"/>
    <property type="evidence" value="ECO:0007669"/>
    <property type="project" value="InterPro"/>
</dbReference>
<evidence type="ECO:0000256" key="2">
    <source>
        <dbReference type="ARBA" id="ARBA00022670"/>
    </source>
</evidence>
<dbReference type="SUPFAM" id="SSF143081">
    <property type="entry name" value="BB1717-like"/>
    <property type="match status" value="1"/>
</dbReference>
<evidence type="ECO:0000256" key="4">
    <source>
        <dbReference type="ARBA" id="ARBA00022801"/>
    </source>
</evidence>
<evidence type="ECO:0000256" key="3">
    <source>
        <dbReference type="ARBA" id="ARBA00022763"/>
    </source>
</evidence>
<dbReference type="AlphaFoldDB" id="A0A0B9A331"/>
<keyword evidence="10" id="KW-1185">Reference proteome</keyword>
<dbReference type="InterPro" id="IPR003738">
    <property type="entry name" value="SRAP"/>
</dbReference>
<evidence type="ECO:0000256" key="8">
    <source>
        <dbReference type="RuleBase" id="RU364100"/>
    </source>
</evidence>
<evidence type="ECO:0000256" key="6">
    <source>
        <dbReference type="ARBA" id="ARBA00023125"/>
    </source>
</evidence>
<sequence length="206" mass="22518">MCNLYRMTKAPAEIARLFGARGGAGANFAAEVYPGYPGLVVAEGETQVMTWGFPLVLKGRNGHPLKPKPVNNAREDKLGTAFWRPSFERRRCLIPGTAWAEAEGVKGQMTRTWYSLAGEEVFAVAGIWRPTEEWGAAYSMVMVDGSAQMADVHDRMPVVLAREDWEQWLAGTSAEAFALCQTCSNELVVDRTAERWGAGRSAATSG</sequence>
<dbReference type="RefSeq" id="WP_039336885.1">
    <property type="nucleotide sequence ID" value="NZ_JBNNWK010000042.1"/>
</dbReference>
<keyword evidence="3" id="KW-0227">DNA damage</keyword>
<gene>
    <name evidence="9" type="ORF">NJ75_03564</name>
</gene>
<dbReference type="GO" id="GO:0016829">
    <property type="term" value="F:lyase activity"/>
    <property type="evidence" value="ECO:0007669"/>
    <property type="project" value="UniProtKB-KW"/>
</dbReference>
<evidence type="ECO:0000256" key="7">
    <source>
        <dbReference type="ARBA" id="ARBA00023239"/>
    </source>
</evidence>
<comment type="caution">
    <text evidence="9">The sequence shown here is derived from an EMBL/GenBank/DDBJ whole genome shotgun (WGS) entry which is preliminary data.</text>
</comment>
<proteinExistence type="inferred from homology"/>
<keyword evidence="5" id="KW-0190">Covalent protein-DNA linkage</keyword>
<dbReference type="GO" id="GO:0008233">
    <property type="term" value="F:peptidase activity"/>
    <property type="evidence" value="ECO:0007669"/>
    <property type="project" value="UniProtKB-KW"/>
</dbReference>
<evidence type="ECO:0000256" key="1">
    <source>
        <dbReference type="ARBA" id="ARBA00008136"/>
    </source>
</evidence>
<dbReference type="Gene3D" id="3.90.1680.10">
    <property type="entry name" value="SOS response associated peptidase-like"/>
    <property type="match status" value="1"/>
</dbReference>
<dbReference type="Proteomes" id="UP000031338">
    <property type="component" value="Unassembled WGS sequence"/>
</dbReference>
<dbReference type="Pfam" id="PF02586">
    <property type="entry name" value="SRAP"/>
    <property type="match status" value="1"/>
</dbReference>
<dbReference type="STRING" id="48936.NJ75_03564"/>
<dbReference type="EC" id="3.4.-.-" evidence="8"/>
<keyword evidence="4 8" id="KW-0378">Hydrolase</keyword>
<comment type="similarity">
    <text evidence="1 8">Belongs to the SOS response-associated peptidase family.</text>
</comment>
<protein>
    <recommendedName>
        <fullName evidence="8">Abasic site processing protein</fullName>
        <ecNumber evidence="8">3.4.-.-</ecNumber>
    </recommendedName>
</protein>
<dbReference type="InterPro" id="IPR036590">
    <property type="entry name" value="SRAP-like"/>
</dbReference>
<evidence type="ECO:0000313" key="9">
    <source>
        <dbReference type="EMBL" id="KHS43745.1"/>
    </source>
</evidence>
<evidence type="ECO:0000256" key="5">
    <source>
        <dbReference type="ARBA" id="ARBA00023124"/>
    </source>
</evidence>
<dbReference type="PATRIC" id="fig|48936.3.peg.3594"/>
<accession>A0A0B9A331</accession>
<name>A0A0B9A331_9SPHN</name>
<evidence type="ECO:0000313" key="10">
    <source>
        <dbReference type="Proteomes" id="UP000031338"/>
    </source>
</evidence>
<dbReference type="PANTHER" id="PTHR13604:SF0">
    <property type="entry name" value="ABASIC SITE PROCESSING PROTEIN HMCES"/>
    <property type="match status" value="1"/>
</dbReference>
<dbReference type="GO" id="GO:0006508">
    <property type="term" value="P:proteolysis"/>
    <property type="evidence" value="ECO:0007669"/>
    <property type="project" value="UniProtKB-KW"/>
</dbReference>
<keyword evidence="6" id="KW-0238">DNA-binding</keyword>
<keyword evidence="7" id="KW-0456">Lyase</keyword>